<keyword evidence="3" id="KW-0808">Transferase</keyword>
<dbReference type="GO" id="GO:0004674">
    <property type="term" value="F:protein serine/threonine kinase activity"/>
    <property type="evidence" value="ECO:0007669"/>
    <property type="project" value="TreeGrafter"/>
</dbReference>
<dbReference type="PANTHER" id="PTHR44329:SF214">
    <property type="entry name" value="PROTEIN KINASE DOMAIN-CONTAINING PROTEIN"/>
    <property type="match status" value="1"/>
</dbReference>
<dbReference type="InParanoid" id="T0PRC3"/>
<dbReference type="GeneID" id="19958069"/>
<dbReference type="eggNOG" id="KOG0192">
    <property type="taxonomic scope" value="Eukaryota"/>
</dbReference>
<dbReference type="CDD" id="cd13999">
    <property type="entry name" value="STKc_MAP3K-like"/>
    <property type="match status" value="1"/>
</dbReference>
<evidence type="ECO:0000313" key="4">
    <source>
        <dbReference type="Proteomes" id="UP000030762"/>
    </source>
</evidence>
<dbReference type="InterPro" id="IPR001245">
    <property type="entry name" value="Ser-Thr/Tyr_kinase_cat_dom"/>
</dbReference>
<proteinExistence type="predicted"/>
<dbReference type="Proteomes" id="UP000030762">
    <property type="component" value="Unassembled WGS sequence"/>
</dbReference>
<dbReference type="Pfam" id="PF07714">
    <property type="entry name" value="PK_Tyr_Ser-Thr"/>
    <property type="match status" value="1"/>
</dbReference>
<accession>T0PRC3</accession>
<dbReference type="STRING" id="1156394.T0PRC3"/>
<dbReference type="Gene3D" id="1.10.510.10">
    <property type="entry name" value="Transferase(Phosphotransferase) domain 1"/>
    <property type="match status" value="1"/>
</dbReference>
<dbReference type="VEuPathDB" id="FungiDB:SDRG_17342"/>
<dbReference type="OMA" id="MGDLQAY"/>
<dbReference type="RefSeq" id="XP_008621805.1">
    <property type="nucleotide sequence ID" value="XM_008623583.1"/>
</dbReference>
<dbReference type="InterPro" id="IPR051681">
    <property type="entry name" value="Ser/Thr_Kinases-Pseudokinases"/>
</dbReference>
<evidence type="ECO:0000259" key="2">
    <source>
        <dbReference type="PROSITE" id="PS50011"/>
    </source>
</evidence>
<dbReference type="SUPFAM" id="SSF56112">
    <property type="entry name" value="Protein kinase-like (PK-like)"/>
    <property type="match status" value="1"/>
</dbReference>
<dbReference type="GO" id="GO:0005524">
    <property type="term" value="F:ATP binding"/>
    <property type="evidence" value="ECO:0007669"/>
    <property type="project" value="InterPro"/>
</dbReference>
<keyword evidence="1" id="KW-1133">Transmembrane helix</keyword>
<dbReference type="InterPro" id="IPR008271">
    <property type="entry name" value="Ser/Thr_kinase_AS"/>
</dbReference>
<dbReference type="PANTHER" id="PTHR44329">
    <property type="entry name" value="SERINE/THREONINE-PROTEIN KINASE TNNI3K-RELATED"/>
    <property type="match status" value="1"/>
</dbReference>
<reference evidence="3 4" key="1">
    <citation type="submission" date="2012-04" db="EMBL/GenBank/DDBJ databases">
        <title>The Genome Sequence of Saprolegnia declina VS20.</title>
        <authorList>
            <consortium name="The Broad Institute Genome Sequencing Platform"/>
            <person name="Russ C."/>
            <person name="Nusbaum C."/>
            <person name="Tyler B."/>
            <person name="van West P."/>
            <person name="Dieguez-Uribeondo J."/>
            <person name="de Bruijn I."/>
            <person name="Tripathy S."/>
            <person name="Jiang R."/>
            <person name="Young S.K."/>
            <person name="Zeng Q."/>
            <person name="Gargeya S."/>
            <person name="Fitzgerald M."/>
            <person name="Haas B."/>
            <person name="Abouelleil A."/>
            <person name="Alvarado L."/>
            <person name="Arachchi H.M."/>
            <person name="Berlin A."/>
            <person name="Chapman S.B."/>
            <person name="Goldberg J."/>
            <person name="Griggs A."/>
            <person name="Gujja S."/>
            <person name="Hansen M."/>
            <person name="Howarth C."/>
            <person name="Imamovic A."/>
            <person name="Larimer J."/>
            <person name="McCowen C."/>
            <person name="Montmayeur A."/>
            <person name="Murphy C."/>
            <person name="Neiman D."/>
            <person name="Pearson M."/>
            <person name="Priest M."/>
            <person name="Roberts A."/>
            <person name="Saif S."/>
            <person name="Shea T."/>
            <person name="Sisk P."/>
            <person name="Sykes S."/>
            <person name="Wortman J."/>
            <person name="Nusbaum C."/>
            <person name="Birren B."/>
        </authorList>
    </citation>
    <scope>NUCLEOTIDE SEQUENCE [LARGE SCALE GENOMIC DNA]</scope>
    <source>
        <strain evidence="3 4">VS20</strain>
    </source>
</reference>
<evidence type="ECO:0000256" key="1">
    <source>
        <dbReference type="SAM" id="Phobius"/>
    </source>
</evidence>
<organism evidence="3 4">
    <name type="scientific">Saprolegnia diclina (strain VS20)</name>
    <dbReference type="NCBI Taxonomy" id="1156394"/>
    <lineage>
        <taxon>Eukaryota</taxon>
        <taxon>Sar</taxon>
        <taxon>Stramenopiles</taxon>
        <taxon>Oomycota</taxon>
        <taxon>Saprolegniomycetes</taxon>
        <taxon>Saprolegniales</taxon>
        <taxon>Saprolegniaceae</taxon>
        <taxon>Saprolegnia</taxon>
    </lineage>
</organism>
<keyword evidence="1" id="KW-0472">Membrane</keyword>
<sequence>MSANAWLENADLVTKYQALSGLNTSTIGVSATPTKPDAAITVRLNKVNLTWDDLPPLAKLAILWDMGFVPSNPTVDVNALSRIYTRCVGSVGESMASIALPKTDFLASQSDATTRPCNSATSGVYLRQENSNGGRLRPYTRCATANITMGNIKDSHSSMWAQDGQGLGAAPYPNLQRHAWNDKEFWLIFAIHTQELVSEPQWGTCPDKTTPAGATFPCQVFDGSVPPTGWCVPSNSQAMDAWLKTIATQKANATPRPSTSAPTAASTMASASSFPIAAIIGIAIGGGLLLGLGVWWCLSRRRKHSETDVHTDYIEMESRAPRYSMTNSTQPTQTRTGSYQPITTASHTLNEFQRDQELIKKRVPYSAVVYSRLLSKGAFGEVWLGSFNGQVVAIKRLLDSKRTSEAEIEGFADEIRLMASFTHPNIVRLIGFAWNSLQNLCAVTEYMANGDLYGYLHSHQQLQWQRDEKIKIALGIAHALAYLHSLSPKIIHRDLKSKNVLIGDDGEAELSDFGISRKRTQDETMTAGVGTIFWTAPEVLLGEHYSEMADIYSFGVVLCEMDTHASPLAEYKGLPQATMIHRITNEGLRPSLLPTCPEHVQSLAARCMARDPKDRPSAHEVVAIVQRWSE</sequence>
<dbReference type="SMART" id="SM00220">
    <property type="entry name" value="S_TKc"/>
    <property type="match status" value="1"/>
</dbReference>
<dbReference type="Gene3D" id="3.30.200.20">
    <property type="entry name" value="Phosphorylase Kinase, domain 1"/>
    <property type="match status" value="1"/>
</dbReference>
<keyword evidence="1" id="KW-0812">Transmembrane</keyword>
<protein>
    <submittedName>
        <fullName evidence="3">TKL protein kinase</fullName>
    </submittedName>
</protein>
<keyword evidence="3" id="KW-0418">Kinase</keyword>
<keyword evidence="4" id="KW-1185">Reference proteome</keyword>
<gene>
    <name evidence="3" type="ORF">SDRG_17342</name>
</gene>
<dbReference type="OrthoDB" id="4062651at2759"/>
<dbReference type="AlphaFoldDB" id="T0PRC3"/>
<dbReference type="PRINTS" id="PR00109">
    <property type="entry name" value="TYRKINASE"/>
</dbReference>
<dbReference type="PROSITE" id="PS00108">
    <property type="entry name" value="PROTEIN_KINASE_ST"/>
    <property type="match status" value="1"/>
</dbReference>
<name>T0PRC3_SAPDV</name>
<dbReference type="PROSITE" id="PS50011">
    <property type="entry name" value="PROTEIN_KINASE_DOM"/>
    <property type="match status" value="1"/>
</dbReference>
<feature type="domain" description="Protein kinase" evidence="2">
    <location>
        <begin position="368"/>
        <end position="629"/>
    </location>
</feature>
<dbReference type="EMBL" id="JH767409">
    <property type="protein sequence ID" value="EQC24766.1"/>
    <property type="molecule type" value="Genomic_DNA"/>
</dbReference>
<dbReference type="InterPro" id="IPR000719">
    <property type="entry name" value="Prot_kinase_dom"/>
</dbReference>
<feature type="transmembrane region" description="Helical" evidence="1">
    <location>
        <begin position="276"/>
        <end position="298"/>
    </location>
</feature>
<dbReference type="InterPro" id="IPR011009">
    <property type="entry name" value="Kinase-like_dom_sf"/>
</dbReference>
<evidence type="ECO:0000313" key="3">
    <source>
        <dbReference type="EMBL" id="EQC24766.1"/>
    </source>
</evidence>